<proteinExistence type="predicted"/>
<reference evidence="13" key="1">
    <citation type="submission" date="2025-08" db="UniProtKB">
        <authorList>
            <consortium name="Ensembl"/>
        </authorList>
    </citation>
    <scope>IDENTIFICATION</scope>
</reference>
<keyword evidence="3" id="KW-0812">Transmembrane</keyword>
<dbReference type="GO" id="GO:0016342">
    <property type="term" value="C:catenin complex"/>
    <property type="evidence" value="ECO:0007669"/>
    <property type="project" value="TreeGrafter"/>
</dbReference>
<protein>
    <recommendedName>
        <fullName evidence="12">Cadherin domain-containing protein</fullName>
    </recommendedName>
</protein>
<dbReference type="PANTHER" id="PTHR24027:SF438">
    <property type="entry name" value="CADHERIN 23"/>
    <property type="match status" value="1"/>
</dbReference>
<dbReference type="GO" id="GO:0005509">
    <property type="term" value="F:calcium ion binding"/>
    <property type="evidence" value="ECO:0007669"/>
    <property type="project" value="UniProtKB-UniRule"/>
</dbReference>
<keyword evidence="14" id="KW-1185">Reference proteome</keyword>
<dbReference type="InterPro" id="IPR002126">
    <property type="entry name" value="Cadherin-like_dom"/>
</dbReference>
<sequence length="222" mass="24532">MARAARSQRIFLLLLCALARCAASGQRRGSLVGQVFAEDKDFGPNSEVRYTFETPQPNFELNAVTGELTSTLKLDRESLMRQRGAAVFSFVVVSSDQGLPKPLRDQAKVQVYIQDINDNPPKFTKDIYQASISESAQNMTQLLRVSASDVDENKNGLVHYRIVEATNNHGTFSISPNTGSIFLVKKLDFETQSLYKLNVTAKDGGRLPRSSVAPECKPSDLD</sequence>
<dbReference type="Ensembl" id="ENSKMAT00000010766.1">
    <property type="protein sequence ID" value="ENSKMAP00000010604.1"/>
    <property type="gene ID" value="ENSKMAG00000007959.1"/>
</dbReference>
<dbReference type="GO" id="GO:0016477">
    <property type="term" value="P:cell migration"/>
    <property type="evidence" value="ECO:0007669"/>
    <property type="project" value="TreeGrafter"/>
</dbReference>
<dbReference type="GO" id="GO:0008013">
    <property type="term" value="F:beta-catenin binding"/>
    <property type="evidence" value="ECO:0007669"/>
    <property type="project" value="TreeGrafter"/>
</dbReference>
<comment type="subcellular location">
    <subcellularLocation>
        <location evidence="1">Membrane</location>
    </subcellularLocation>
</comment>
<evidence type="ECO:0000256" key="2">
    <source>
        <dbReference type="ARBA" id="ARBA00022536"/>
    </source>
</evidence>
<keyword evidence="6 10" id="KW-0106">Calcium</keyword>
<dbReference type="Proteomes" id="UP000264800">
    <property type="component" value="Unplaced"/>
</dbReference>
<evidence type="ECO:0000313" key="14">
    <source>
        <dbReference type="Proteomes" id="UP000264800"/>
    </source>
</evidence>
<feature type="chain" id="PRO_5018627670" description="Cadherin domain-containing protein" evidence="11">
    <location>
        <begin position="24"/>
        <end position="222"/>
    </location>
</feature>
<dbReference type="PANTHER" id="PTHR24027">
    <property type="entry name" value="CADHERIN-23"/>
    <property type="match status" value="1"/>
</dbReference>
<dbReference type="PRINTS" id="PR00205">
    <property type="entry name" value="CADHERIN"/>
</dbReference>
<keyword evidence="7" id="KW-1133">Transmembrane helix</keyword>
<keyword evidence="8" id="KW-0472">Membrane</keyword>
<name>A0A3Q3AH32_KRYMA</name>
<dbReference type="CDD" id="cd11304">
    <property type="entry name" value="Cadherin_repeat"/>
    <property type="match status" value="2"/>
</dbReference>
<evidence type="ECO:0000256" key="11">
    <source>
        <dbReference type="SAM" id="SignalP"/>
    </source>
</evidence>
<dbReference type="STRING" id="37003.ENSKMAP00000010604"/>
<dbReference type="Gene3D" id="2.60.40.60">
    <property type="entry name" value="Cadherins"/>
    <property type="match status" value="2"/>
</dbReference>
<keyword evidence="2" id="KW-0245">EGF-like domain</keyword>
<keyword evidence="4 11" id="KW-0732">Signal</keyword>
<feature type="domain" description="Cadherin" evidence="12">
    <location>
        <begin position="124"/>
        <end position="213"/>
    </location>
</feature>
<dbReference type="GO" id="GO:0045296">
    <property type="term" value="F:cadherin binding"/>
    <property type="evidence" value="ECO:0007669"/>
    <property type="project" value="TreeGrafter"/>
</dbReference>
<dbReference type="FunFam" id="2.60.40.60:FF:000013">
    <property type="entry name" value="Cadherin EGF LAG seven-pass G-type receptor"/>
    <property type="match status" value="1"/>
</dbReference>
<dbReference type="InterPro" id="IPR015919">
    <property type="entry name" value="Cadherin-like_sf"/>
</dbReference>
<dbReference type="PROSITE" id="PS00232">
    <property type="entry name" value="CADHERIN_1"/>
    <property type="match status" value="1"/>
</dbReference>
<dbReference type="AlphaFoldDB" id="A0A3Q3AH32"/>
<organism evidence="13 14">
    <name type="scientific">Kryptolebias marmoratus</name>
    <name type="common">Mangrove killifish</name>
    <name type="synonym">Rivulus marmoratus</name>
    <dbReference type="NCBI Taxonomy" id="37003"/>
    <lineage>
        <taxon>Eukaryota</taxon>
        <taxon>Metazoa</taxon>
        <taxon>Chordata</taxon>
        <taxon>Craniata</taxon>
        <taxon>Vertebrata</taxon>
        <taxon>Euteleostomi</taxon>
        <taxon>Actinopterygii</taxon>
        <taxon>Neopterygii</taxon>
        <taxon>Teleostei</taxon>
        <taxon>Neoteleostei</taxon>
        <taxon>Acanthomorphata</taxon>
        <taxon>Ovalentaria</taxon>
        <taxon>Atherinomorphae</taxon>
        <taxon>Cyprinodontiformes</taxon>
        <taxon>Rivulidae</taxon>
        <taxon>Kryptolebias</taxon>
    </lineage>
</organism>
<evidence type="ECO:0000256" key="8">
    <source>
        <dbReference type="ARBA" id="ARBA00023136"/>
    </source>
</evidence>
<keyword evidence="9" id="KW-1015">Disulfide bond</keyword>
<reference evidence="13" key="2">
    <citation type="submission" date="2025-09" db="UniProtKB">
        <authorList>
            <consortium name="Ensembl"/>
        </authorList>
    </citation>
    <scope>IDENTIFICATION</scope>
</reference>
<evidence type="ECO:0000256" key="1">
    <source>
        <dbReference type="ARBA" id="ARBA00004370"/>
    </source>
</evidence>
<dbReference type="GeneTree" id="ENSGT00940000155719"/>
<evidence type="ECO:0000313" key="13">
    <source>
        <dbReference type="Ensembl" id="ENSKMAP00000010604.1"/>
    </source>
</evidence>
<evidence type="ECO:0000259" key="12">
    <source>
        <dbReference type="PROSITE" id="PS50268"/>
    </source>
</evidence>
<dbReference type="InterPro" id="IPR020894">
    <property type="entry name" value="Cadherin_CS"/>
</dbReference>
<dbReference type="OMA" id="FERETYT"/>
<keyword evidence="5" id="KW-0677">Repeat</keyword>
<evidence type="ECO:0000256" key="10">
    <source>
        <dbReference type="PROSITE-ProRule" id="PRU00043"/>
    </source>
</evidence>
<dbReference type="SMART" id="SM00112">
    <property type="entry name" value="CA"/>
    <property type="match status" value="2"/>
</dbReference>
<dbReference type="SUPFAM" id="SSF49313">
    <property type="entry name" value="Cadherin-like"/>
    <property type="match status" value="2"/>
</dbReference>
<dbReference type="GO" id="GO:0007156">
    <property type="term" value="P:homophilic cell adhesion via plasma membrane adhesion molecules"/>
    <property type="evidence" value="ECO:0007669"/>
    <property type="project" value="InterPro"/>
</dbReference>
<dbReference type="PROSITE" id="PS50268">
    <property type="entry name" value="CADHERIN_2"/>
    <property type="match status" value="2"/>
</dbReference>
<dbReference type="GO" id="GO:0009653">
    <property type="term" value="P:anatomical structure morphogenesis"/>
    <property type="evidence" value="ECO:0007669"/>
    <property type="project" value="UniProtKB-ARBA"/>
</dbReference>
<feature type="domain" description="Cadherin" evidence="12">
    <location>
        <begin position="29"/>
        <end position="123"/>
    </location>
</feature>
<evidence type="ECO:0000256" key="4">
    <source>
        <dbReference type="ARBA" id="ARBA00022729"/>
    </source>
</evidence>
<evidence type="ECO:0000256" key="6">
    <source>
        <dbReference type="ARBA" id="ARBA00022837"/>
    </source>
</evidence>
<evidence type="ECO:0000256" key="5">
    <source>
        <dbReference type="ARBA" id="ARBA00022737"/>
    </source>
</evidence>
<accession>A0A3Q3AH32</accession>
<evidence type="ECO:0000256" key="3">
    <source>
        <dbReference type="ARBA" id="ARBA00022692"/>
    </source>
</evidence>
<feature type="signal peptide" evidence="11">
    <location>
        <begin position="1"/>
        <end position="23"/>
    </location>
</feature>
<dbReference type="Pfam" id="PF00028">
    <property type="entry name" value="Cadherin"/>
    <property type="match status" value="2"/>
</dbReference>
<dbReference type="InterPro" id="IPR039808">
    <property type="entry name" value="Cadherin"/>
</dbReference>
<evidence type="ECO:0000256" key="9">
    <source>
        <dbReference type="ARBA" id="ARBA00023157"/>
    </source>
</evidence>
<evidence type="ECO:0000256" key="7">
    <source>
        <dbReference type="ARBA" id="ARBA00022989"/>
    </source>
</evidence>